<dbReference type="Proteomes" id="UP001320702">
    <property type="component" value="Unassembled WGS sequence"/>
</dbReference>
<dbReference type="InterPro" id="IPR038727">
    <property type="entry name" value="NadR/Ttd14_AAA_dom"/>
</dbReference>
<evidence type="ECO:0000313" key="3">
    <source>
        <dbReference type="Proteomes" id="UP001320702"/>
    </source>
</evidence>
<name>A0ABT2KEA5_9RHOB</name>
<organism evidence="2 3">
    <name type="scientific">Paracoccus maritimus</name>
    <dbReference type="NCBI Taxonomy" id="2933292"/>
    <lineage>
        <taxon>Bacteria</taxon>
        <taxon>Pseudomonadati</taxon>
        <taxon>Pseudomonadota</taxon>
        <taxon>Alphaproteobacteria</taxon>
        <taxon>Rhodobacterales</taxon>
        <taxon>Paracoccaceae</taxon>
        <taxon>Paracoccus</taxon>
    </lineage>
</organism>
<evidence type="ECO:0000313" key="2">
    <source>
        <dbReference type="EMBL" id="MCT4334870.1"/>
    </source>
</evidence>
<dbReference type="EMBL" id="JANAVZ010000024">
    <property type="protein sequence ID" value="MCT4334870.1"/>
    <property type="molecule type" value="Genomic_DNA"/>
</dbReference>
<reference evidence="2 3" key="1">
    <citation type="submission" date="2022-04" db="EMBL/GenBank/DDBJ databases">
        <title>Paracoccus sp. YLB-12 draft genome sequence.</title>
        <authorList>
            <person name="Yu L."/>
        </authorList>
    </citation>
    <scope>NUCLEOTIDE SEQUENCE [LARGE SCALE GENOMIC DNA]</scope>
    <source>
        <strain evidence="2 3">YLB-12</strain>
    </source>
</reference>
<evidence type="ECO:0000259" key="1">
    <source>
        <dbReference type="Pfam" id="PF13521"/>
    </source>
</evidence>
<feature type="domain" description="NadR/Ttd14 AAA" evidence="1">
    <location>
        <begin position="6"/>
        <end position="93"/>
    </location>
</feature>
<sequence>MNGAGVALRWIDLAAFARRAIDMATGHRNRVASSQGWVFFYCGLLGAAIALEEATGLGASSTLSGHARFHHQVFLTSPWPEIHHRDSERRQDVNNIG</sequence>
<keyword evidence="3" id="KW-1185">Reference proteome</keyword>
<proteinExistence type="predicted"/>
<comment type="caution">
    <text evidence="2">The sequence shown here is derived from an EMBL/GenBank/DDBJ whole genome shotgun (WGS) entry which is preliminary data.</text>
</comment>
<accession>A0ABT2KEA5</accession>
<dbReference type="Pfam" id="PF13521">
    <property type="entry name" value="AAA_28"/>
    <property type="match status" value="1"/>
</dbReference>
<gene>
    <name evidence="2" type="ORF">MU516_18710</name>
</gene>
<protein>
    <submittedName>
        <fullName evidence="2">AAA family ATPase</fullName>
    </submittedName>
</protein>